<name>A0A2C9LSB1_BIOGL</name>
<dbReference type="KEGG" id="bgt:106071515"/>
<organism evidence="2 3">
    <name type="scientific">Biomphalaria glabrata</name>
    <name type="common">Bloodfluke planorb</name>
    <name type="synonym">Freshwater snail</name>
    <dbReference type="NCBI Taxonomy" id="6526"/>
    <lineage>
        <taxon>Eukaryota</taxon>
        <taxon>Metazoa</taxon>
        <taxon>Spiralia</taxon>
        <taxon>Lophotrochozoa</taxon>
        <taxon>Mollusca</taxon>
        <taxon>Gastropoda</taxon>
        <taxon>Heterobranchia</taxon>
        <taxon>Euthyneura</taxon>
        <taxon>Panpulmonata</taxon>
        <taxon>Hygrophila</taxon>
        <taxon>Lymnaeoidea</taxon>
        <taxon>Planorbidae</taxon>
        <taxon>Biomphalaria</taxon>
    </lineage>
</organism>
<dbReference type="VEuPathDB" id="VectorBase:BGLAX_031921"/>
<evidence type="ECO:0000313" key="2">
    <source>
        <dbReference type="EnsemblMetazoa" id="BGLB034421-PA"/>
    </source>
</evidence>
<dbReference type="VEuPathDB" id="VectorBase:BGLB034421"/>
<proteinExistence type="predicted"/>
<accession>A0A2C9LSB1</accession>
<gene>
    <name evidence="2" type="primary">106071515</name>
</gene>
<feature type="compositionally biased region" description="Polar residues" evidence="1">
    <location>
        <begin position="184"/>
        <end position="202"/>
    </location>
</feature>
<dbReference type="OrthoDB" id="6118055at2759"/>
<sequence length="325" mass="35418">MSNSELPPASGQGGRSVFTVFGFTGSHYIEADDFDHPLETAPDSCNPAEVPETLRSRQRAAKFEEAAVEARSISYDAAHKMRLNLPDNTKLVLQSLGHSGSKANPGHHHQQQQSTALEKHQHFTRRYSNPQGEEVEDTFDTEAIEKFRTTVSDSSRVLLSQHHNTQKHLYRNWAACSKDDFLTQDSSSTSASGLPRRQSSPNLAGLGTLQILNTSKSFCLSLSESSVDPVSHSGALTAYISGQTADSKAVTNFVKQMDKDSNKDSNKPISQKLTVDTIDSSHSGGSGLGILARTRQFGAWLTKATEGEKVKVTKKDLNVLAPNSF</sequence>
<evidence type="ECO:0000313" key="3">
    <source>
        <dbReference type="Proteomes" id="UP000076420"/>
    </source>
</evidence>
<protein>
    <submittedName>
        <fullName evidence="2">Uncharacterized protein</fullName>
    </submittedName>
</protein>
<feature type="region of interest" description="Disordered" evidence="1">
    <location>
        <begin position="184"/>
        <end position="203"/>
    </location>
</feature>
<dbReference type="AlphaFoldDB" id="A0A2C9LSB1"/>
<dbReference type="EnsemblMetazoa" id="BGLB034421-RA">
    <property type="protein sequence ID" value="BGLB034421-PA"/>
    <property type="gene ID" value="BGLB034421"/>
</dbReference>
<feature type="region of interest" description="Disordered" evidence="1">
    <location>
        <begin position="96"/>
        <end position="135"/>
    </location>
</feature>
<reference evidence="2" key="1">
    <citation type="submission" date="2020-05" db="UniProtKB">
        <authorList>
            <consortium name="EnsemblMetazoa"/>
        </authorList>
    </citation>
    <scope>IDENTIFICATION</scope>
    <source>
        <strain evidence="2">BB02</strain>
    </source>
</reference>
<evidence type="ECO:0000256" key="1">
    <source>
        <dbReference type="SAM" id="MobiDB-lite"/>
    </source>
</evidence>
<dbReference type="Proteomes" id="UP000076420">
    <property type="component" value="Unassembled WGS sequence"/>
</dbReference>
<dbReference type="RefSeq" id="XP_013087094.2">
    <property type="nucleotide sequence ID" value="XM_013231640.2"/>
</dbReference>